<reference evidence="3 4" key="1">
    <citation type="submission" date="2018-03" db="EMBL/GenBank/DDBJ databases">
        <title>The draft genome of Zobellella sp. 59N8.</title>
        <authorList>
            <person name="Liu L."/>
            <person name="Li L."/>
            <person name="Zhang X."/>
            <person name="Liang L."/>
            <person name="Wang T."/>
        </authorList>
    </citation>
    <scope>NUCLEOTIDE SEQUENCE [LARGE SCALE GENOMIC DNA]</scope>
    <source>
        <strain evidence="3 4">59N8</strain>
    </source>
</reference>
<keyword evidence="4" id="KW-1185">Reference proteome</keyword>
<dbReference type="AlphaFoldDB" id="A0A2P7R7Y8"/>
<accession>A0A2P7R7Y8</accession>
<dbReference type="InterPro" id="IPR007400">
    <property type="entry name" value="PrpF-like"/>
</dbReference>
<gene>
    <name evidence="3" type="ORF">C7H85_06785</name>
</gene>
<dbReference type="InterPro" id="IPR047687">
    <property type="entry name" value="OMA_tautomer-like"/>
</dbReference>
<dbReference type="PANTHER" id="PTHR43709:SF3">
    <property type="entry name" value="ISOMERASE YBHH-RELATED"/>
    <property type="match status" value="1"/>
</dbReference>
<dbReference type="PANTHER" id="PTHR43709">
    <property type="entry name" value="ACONITATE ISOMERASE-RELATED"/>
    <property type="match status" value="1"/>
</dbReference>
<comment type="caution">
    <text evidence="3">The sequence shown here is derived from an EMBL/GenBank/DDBJ whole genome shotgun (WGS) entry which is preliminary data.</text>
</comment>
<dbReference type="GO" id="GO:0016853">
    <property type="term" value="F:isomerase activity"/>
    <property type="evidence" value="ECO:0007669"/>
    <property type="project" value="UniProtKB-KW"/>
</dbReference>
<evidence type="ECO:0000256" key="2">
    <source>
        <dbReference type="ARBA" id="ARBA00023235"/>
    </source>
</evidence>
<dbReference type="RefSeq" id="WP_106728955.1">
    <property type="nucleotide sequence ID" value="NZ_PXYG01000002.1"/>
</dbReference>
<dbReference type="Gene3D" id="3.10.310.10">
    <property type="entry name" value="Diaminopimelate Epimerase, Chain A, domain 1"/>
    <property type="match status" value="2"/>
</dbReference>
<dbReference type="EMBL" id="PXYG01000002">
    <property type="protein sequence ID" value="PSJ46338.1"/>
    <property type="molecule type" value="Genomic_DNA"/>
</dbReference>
<dbReference type="OrthoDB" id="9779763at2"/>
<sequence>MSQAISCIIMRGGTSRGPYLKLSELPANRDDCALMLQKIMGSGHELQLDGIGGGNSLTSKVAMVGVSTDPAADVDYLFAQVGIKERSVDFSPNCGNMLAGVAPFAIETGMAAAASPVTLVRIRNLNTGKIIHAQVSTPNGQVSYEGEALISGAPNPAAPIKLTFLDVQGAKTGRLFPTGRVTDSIDNISVTCIDAATPCVLIRARDLGKTGYESPAELDGDTVLLARIEHIRRQAGQLMGMGDVSHQVIPKPVLLAAARDGGDIHARYFVPHSCHKALAVTGGIAIASACGIEGTVAAGLTSAAPASATIRIEHPSGMLELEVCKAGGDDHRIAAVSLLRTARKILSGTIFLP</sequence>
<evidence type="ECO:0000313" key="4">
    <source>
        <dbReference type="Proteomes" id="UP000240243"/>
    </source>
</evidence>
<proteinExistence type="inferred from homology"/>
<dbReference type="SUPFAM" id="SSF54506">
    <property type="entry name" value="Diaminopimelate epimerase-like"/>
    <property type="match status" value="2"/>
</dbReference>
<keyword evidence="2" id="KW-0413">Isomerase</keyword>
<protein>
    <submittedName>
        <fullName evidence="3">4-oxalomesaconate tautomerase</fullName>
    </submittedName>
</protein>
<dbReference type="Pfam" id="PF04303">
    <property type="entry name" value="PrpF"/>
    <property type="match status" value="1"/>
</dbReference>
<dbReference type="Proteomes" id="UP000240243">
    <property type="component" value="Unassembled WGS sequence"/>
</dbReference>
<dbReference type="NCBIfam" id="NF033377">
    <property type="entry name" value="OMA_tautomer"/>
    <property type="match status" value="1"/>
</dbReference>
<evidence type="ECO:0000256" key="1">
    <source>
        <dbReference type="ARBA" id="ARBA00007673"/>
    </source>
</evidence>
<evidence type="ECO:0000313" key="3">
    <source>
        <dbReference type="EMBL" id="PSJ46338.1"/>
    </source>
</evidence>
<name>A0A2P7R7Y8_9GAMM</name>
<comment type="similarity">
    <text evidence="1">Belongs to the PrpF family.</text>
</comment>
<organism evidence="3 4">
    <name type="scientific">Zobellella endophytica</name>
    <dbReference type="NCBI Taxonomy" id="2116700"/>
    <lineage>
        <taxon>Bacteria</taxon>
        <taxon>Pseudomonadati</taxon>
        <taxon>Pseudomonadota</taxon>
        <taxon>Gammaproteobacteria</taxon>
        <taxon>Aeromonadales</taxon>
        <taxon>Aeromonadaceae</taxon>
        <taxon>Zobellella</taxon>
    </lineage>
</organism>